<proteinExistence type="predicted"/>
<dbReference type="GO" id="GO:0009036">
    <property type="term" value="F:type II site-specific deoxyribonuclease activity"/>
    <property type="evidence" value="ECO:0007669"/>
    <property type="project" value="InterPro"/>
</dbReference>
<reference evidence="1 2" key="1">
    <citation type="submission" date="2015-11" db="EMBL/GenBank/DDBJ databases">
        <title>Solirubrum puertoriconensis gen. nov. an environmental bacteria isolated in Puerto Rico.</title>
        <authorList>
            <person name="Cuebas-Irizarry M.F."/>
            <person name="Montalvo-Rodriguez R."/>
        </authorList>
    </citation>
    <scope>NUCLEOTIDE SEQUENCE [LARGE SCALE GENOMIC DNA]</scope>
    <source>
        <strain evidence="1 2">MC1A</strain>
    </source>
</reference>
<evidence type="ECO:0000313" key="1">
    <source>
        <dbReference type="EMBL" id="KUG09214.1"/>
    </source>
</evidence>
<accession>A0A9X0HND3</accession>
<dbReference type="Pfam" id="PF17411">
    <property type="entry name" value="SmaI"/>
    <property type="match status" value="1"/>
</dbReference>
<dbReference type="InterPro" id="IPR049519">
    <property type="entry name" value="SmaI"/>
</dbReference>
<evidence type="ECO:0008006" key="3">
    <source>
        <dbReference type="Google" id="ProtNLM"/>
    </source>
</evidence>
<sequence>MSASEQEQRIRRIADALPKLSEGQALWVEDMLMQFARPHSFKANPHSDIITQRFLYDFGDTLRVHHCFSKQAFTKDKFEYVFERIALLCGLPAKLATKGNPGFDIIVAGQKLSLKTEAHEGINADKIHISKFMELGKPKWTNDPADLIGLRQVFLDRVNECDRVFTLRVLSKLPNKWHYELVEIPKALLLSAATGQLEMKTKSKQTGALPGYCYVKDARGHLLFELYFDGGSERKLRVQKLLKSSCVVHATWVFSTEDVLSDDNQATGQLSLM</sequence>
<name>A0A9X0HND3_SOLP1</name>
<comment type="caution">
    <text evidence="1">The sequence shown here is derived from an EMBL/GenBank/DDBJ whole genome shotgun (WGS) entry which is preliminary data.</text>
</comment>
<dbReference type="AlphaFoldDB" id="A0A9X0HND3"/>
<keyword evidence="2" id="KW-1185">Reference proteome</keyword>
<protein>
    <recommendedName>
        <fullName evidence="3">Restriction endonuclease</fullName>
    </recommendedName>
</protein>
<evidence type="ECO:0000313" key="2">
    <source>
        <dbReference type="Proteomes" id="UP000054223"/>
    </source>
</evidence>
<dbReference type="Proteomes" id="UP000054223">
    <property type="component" value="Unassembled WGS sequence"/>
</dbReference>
<gene>
    <name evidence="1" type="ORF">ASU33_20850</name>
</gene>
<organism evidence="1 2">
    <name type="scientific">Solirubrum puertoriconensis</name>
    <dbReference type="NCBI Taxonomy" id="1751427"/>
    <lineage>
        <taxon>Bacteria</taxon>
        <taxon>Pseudomonadati</taxon>
        <taxon>Bacteroidota</taxon>
        <taxon>Cytophagia</taxon>
        <taxon>Cytophagales</taxon>
    </lineage>
</organism>
<dbReference type="EMBL" id="LNAL01000004">
    <property type="protein sequence ID" value="KUG09214.1"/>
    <property type="molecule type" value="Genomic_DNA"/>
</dbReference>